<dbReference type="Proteomes" id="UP001163324">
    <property type="component" value="Chromosome 10"/>
</dbReference>
<accession>A0ACC0UPS9</accession>
<name>A0ACC0UPS9_9HYPO</name>
<sequence length="309" mass="33329">MDAFGGAGKHAVITGAGSGINLEFVKLLLAKGTSVMVGDLALRPEAEELAKKYPADGDGPKFIFKKTDVVSWPQLTELWKAAVDTFPHIDLVLPGAGIYDPDESSFWLPPGVEGSPSTDDPNAAIGCYRTFAVDLIHPIRLAQLAVSYWSTTKTKGHMLFIGSLCGYTATIGTPFYYSAKAGLHNFVRSLAPIKRRLGVRVAAIAPGATRTPLWDGPHCKDKLTTSDPQLKADYVAKVLMDVLQNEMYGDGNIIEVIDLGPGGGEPEPSTREVPMHLLYPEVSGVGVPTLVLEEEKLWDKLETTGFKAY</sequence>
<comment type="caution">
    <text evidence="1">The sequence shown here is derived from an EMBL/GenBank/DDBJ whole genome shotgun (WGS) entry which is preliminary data.</text>
</comment>
<reference evidence="1" key="1">
    <citation type="submission" date="2022-10" db="EMBL/GenBank/DDBJ databases">
        <title>Complete Genome of Trichothecium roseum strain YXFP-22015, a Plant Pathogen Isolated from Citrus.</title>
        <authorList>
            <person name="Wang Y."/>
            <person name="Zhu L."/>
        </authorList>
    </citation>
    <scope>NUCLEOTIDE SEQUENCE</scope>
    <source>
        <strain evidence="1">YXFP-22015</strain>
    </source>
</reference>
<protein>
    <submittedName>
        <fullName evidence="1">Uncharacterized protein</fullName>
    </submittedName>
</protein>
<organism evidence="1 2">
    <name type="scientific">Trichothecium roseum</name>
    <dbReference type="NCBI Taxonomy" id="47278"/>
    <lineage>
        <taxon>Eukaryota</taxon>
        <taxon>Fungi</taxon>
        <taxon>Dikarya</taxon>
        <taxon>Ascomycota</taxon>
        <taxon>Pezizomycotina</taxon>
        <taxon>Sordariomycetes</taxon>
        <taxon>Hypocreomycetidae</taxon>
        <taxon>Hypocreales</taxon>
        <taxon>Hypocreales incertae sedis</taxon>
        <taxon>Trichothecium</taxon>
    </lineage>
</organism>
<gene>
    <name evidence="1" type="ORF">N3K66_009003</name>
</gene>
<evidence type="ECO:0000313" key="1">
    <source>
        <dbReference type="EMBL" id="KAI9896103.1"/>
    </source>
</evidence>
<keyword evidence="2" id="KW-1185">Reference proteome</keyword>
<evidence type="ECO:0000313" key="2">
    <source>
        <dbReference type="Proteomes" id="UP001163324"/>
    </source>
</evidence>
<dbReference type="EMBL" id="CM047949">
    <property type="protein sequence ID" value="KAI9896103.1"/>
    <property type="molecule type" value="Genomic_DNA"/>
</dbReference>
<proteinExistence type="predicted"/>